<protein>
    <submittedName>
        <fullName evidence="1">Uncharacterized protein</fullName>
    </submittedName>
</protein>
<organism evidence="1 2">
    <name type="scientific">Nephila pilipes</name>
    <name type="common">Giant wood spider</name>
    <name type="synonym">Nephila maculata</name>
    <dbReference type="NCBI Taxonomy" id="299642"/>
    <lineage>
        <taxon>Eukaryota</taxon>
        <taxon>Metazoa</taxon>
        <taxon>Ecdysozoa</taxon>
        <taxon>Arthropoda</taxon>
        <taxon>Chelicerata</taxon>
        <taxon>Arachnida</taxon>
        <taxon>Araneae</taxon>
        <taxon>Araneomorphae</taxon>
        <taxon>Entelegynae</taxon>
        <taxon>Araneoidea</taxon>
        <taxon>Nephilidae</taxon>
        <taxon>Nephila</taxon>
    </lineage>
</organism>
<sequence>MHKFPSHEIPGFIPKAIHHIPGLKHEMGKKRVPMCHLKGNGSFSSRGKDNLPKSFFATKEWSYFVLGMMYTGSPTASPLLPLIIGVLKLFSNVCIT</sequence>
<evidence type="ECO:0000313" key="1">
    <source>
        <dbReference type="EMBL" id="GFT76292.1"/>
    </source>
</evidence>
<reference evidence="1" key="1">
    <citation type="submission" date="2020-08" db="EMBL/GenBank/DDBJ databases">
        <title>Multicomponent nature underlies the extraordinary mechanical properties of spider dragline silk.</title>
        <authorList>
            <person name="Kono N."/>
            <person name="Nakamura H."/>
            <person name="Mori M."/>
            <person name="Yoshida Y."/>
            <person name="Ohtoshi R."/>
            <person name="Malay A.D."/>
            <person name="Moran D.A.P."/>
            <person name="Tomita M."/>
            <person name="Numata K."/>
            <person name="Arakawa K."/>
        </authorList>
    </citation>
    <scope>NUCLEOTIDE SEQUENCE</scope>
</reference>
<keyword evidence="2" id="KW-1185">Reference proteome</keyword>
<proteinExistence type="predicted"/>
<evidence type="ECO:0000313" key="2">
    <source>
        <dbReference type="Proteomes" id="UP000887013"/>
    </source>
</evidence>
<name>A0A8X6U2V5_NEPPI</name>
<dbReference type="EMBL" id="BMAW01117680">
    <property type="protein sequence ID" value="GFT76292.1"/>
    <property type="molecule type" value="Genomic_DNA"/>
</dbReference>
<accession>A0A8X6U2V5</accession>
<dbReference type="Proteomes" id="UP000887013">
    <property type="component" value="Unassembled WGS sequence"/>
</dbReference>
<dbReference type="AlphaFoldDB" id="A0A8X6U2V5"/>
<comment type="caution">
    <text evidence="1">The sequence shown here is derived from an EMBL/GenBank/DDBJ whole genome shotgun (WGS) entry which is preliminary data.</text>
</comment>
<gene>
    <name evidence="1" type="ORF">NPIL_230661</name>
</gene>